<dbReference type="PROSITE" id="PS51257">
    <property type="entry name" value="PROKAR_LIPOPROTEIN"/>
    <property type="match status" value="1"/>
</dbReference>
<dbReference type="GO" id="GO:0016798">
    <property type="term" value="F:hydrolase activity, acting on glycosyl bonds"/>
    <property type="evidence" value="ECO:0007669"/>
    <property type="project" value="UniProtKB-KW"/>
</dbReference>
<keyword evidence="4" id="KW-1185">Reference proteome</keyword>
<dbReference type="InterPro" id="IPR018711">
    <property type="entry name" value="NAGPA"/>
</dbReference>
<keyword evidence="3" id="KW-0326">Glycosidase</keyword>
<protein>
    <submittedName>
        <fullName evidence="3">Phosphodiester glycosidase family protein</fullName>
    </submittedName>
</protein>
<dbReference type="EMBL" id="JAOTIF010000020">
    <property type="protein sequence ID" value="MCU7551412.1"/>
    <property type="molecule type" value="Genomic_DNA"/>
</dbReference>
<reference evidence="3" key="2">
    <citation type="submission" date="2023-04" db="EMBL/GenBank/DDBJ databases">
        <title>Paracnuella aquatica gen. nov., sp. nov., a member of the family Chitinophagaceae isolated from a hot spring.</title>
        <authorList>
            <person name="Wang C."/>
        </authorList>
    </citation>
    <scope>NUCLEOTIDE SEQUENCE</scope>
    <source>
        <strain evidence="3">LB-8</strain>
    </source>
</reference>
<organism evidence="3 4">
    <name type="scientific">Paraflavisolibacter caeni</name>
    <dbReference type="NCBI Taxonomy" id="2982496"/>
    <lineage>
        <taxon>Bacteria</taxon>
        <taxon>Pseudomonadati</taxon>
        <taxon>Bacteroidota</taxon>
        <taxon>Chitinophagia</taxon>
        <taxon>Chitinophagales</taxon>
        <taxon>Chitinophagaceae</taxon>
        <taxon>Paraflavisolibacter</taxon>
    </lineage>
</organism>
<keyword evidence="3" id="KW-0378">Hydrolase</keyword>
<gene>
    <name evidence="3" type="ORF">OCK74_19980</name>
</gene>
<accession>A0A9X2XYY0</accession>
<sequence>MKNIRQSVTARVMKFIVASFLFVGMTVVSCSAQEKKVSNFEVAEKDGLLKDYSDQSGITLKKLREINPKMKNDTVHAKDTVIISLIEEQPKTAEHLKKVLENVEPDVLDQQLGISGLLKRVVFQGKRYIVCEVNPHQYKIEAFNQMENGRIHNFNSIASLKKNALVFAMNGGMYEPDLSPVGLFVSEGKMYNPVNLQKDGPGNFYMQPNGIFMLDNNDDARILVSDNYPAGNYKPKVATQSGPMIVSNGVFNKAFTKGSPNVNIRNGVGINKANNVVFVISEDRVNFYEFAELFKDKLGCNNALYLDGAISQYYAPELQSIPRQGAPLGTFLTVSNKNVKIVEQAQVPPVYKKPEEKKQEVKKPEENMPEEKKKRKNKSVEA</sequence>
<dbReference type="Pfam" id="PF09992">
    <property type="entry name" value="NAGPA"/>
    <property type="match status" value="1"/>
</dbReference>
<name>A0A9X2XYY0_9BACT</name>
<evidence type="ECO:0000313" key="3">
    <source>
        <dbReference type="EMBL" id="MCU7551412.1"/>
    </source>
</evidence>
<feature type="region of interest" description="Disordered" evidence="1">
    <location>
        <begin position="352"/>
        <end position="382"/>
    </location>
</feature>
<comment type="caution">
    <text evidence="3">The sequence shown here is derived from an EMBL/GenBank/DDBJ whole genome shotgun (WGS) entry which is preliminary data.</text>
</comment>
<evidence type="ECO:0000256" key="1">
    <source>
        <dbReference type="SAM" id="MobiDB-lite"/>
    </source>
</evidence>
<dbReference type="RefSeq" id="WP_279298851.1">
    <property type="nucleotide sequence ID" value="NZ_JAOTIF010000020.1"/>
</dbReference>
<evidence type="ECO:0000313" key="4">
    <source>
        <dbReference type="Proteomes" id="UP001155483"/>
    </source>
</evidence>
<feature type="domain" description="Phosphodiester glycosidase" evidence="2">
    <location>
        <begin position="165"/>
        <end position="312"/>
    </location>
</feature>
<proteinExistence type="predicted"/>
<evidence type="ECO:0000259" key="2">
    <source>
        <dbReference type="Pfam" id="PF09992"/>
    </source>
</evidence>
<dbReference type="Proteomes" id="UP001155483">
    <property type="component" value="Unassembled WGS sequence"/>
</dbReference>
<dbReference type="AlphaFoldDB" id="A0A9X2XYY0"/>
<reference evidence="3" key="1">
    <citation type="submission" date="2022-09" db="EMBL/GenBank/DDBJ databases">
        <authorList>
            <person name="Yuan C."/>
            <person name="Ke Z."/>
        </authorList>
    </citation>
    <scope>NUCLEOTIDE SEQUENCE</scope>
    <source>
        <strain evidence="3">LB-8</strain>
    </source>
</reference>